<dbReference type="InterPro" id="IPR018944">
    <property type="entry name" value="DNA_pol_lambd_fingers_domain"/>
</dbReference>
<dbReference type="GO" id="GO:0003677">
    <property type="term" value="F:DNA binding"/>
    <property type="evidence" value="ECO:0007669"/>
    <property type="project" value="InterPro"/>
</dbReference>
<dbReference type="GO" id="GO:0140078">
    <property type="term" value="F:class I DNA-(apurinic or apyrimidinic site) endonuclease activity"/>
    <property type="evidence" value="ECO:0007669"/>
    <property type="project" value="UniProtKB-EC"/>
</dbReference>
<keyword evidence="11" id="KW-0227">DNA damage</keyword>
<accession>A0A5C3M4R6</accession>
<dbReference type="InterPro" id="IPR037160">
    <property type="entry name" value="DNA_Pol_thumb_sf"/>
</dbReference>
<evidence type="ECO:0000256" key="11">
    <source>
        <dbReference type="ARBA" id="ARBA00022763"/>
    </source>
</evidence>
<dbReference type="PANTHER" id="PTHR11276:SF28">
    <property type="entry name" value="DNA POLYMERASE LAMBDA"/>
    <property type="match status" value="1"/>
</dbReference>
<dbReference type="CDD" id="cd00141">
    <property type="entry name" value="NT_POLXc"/>
    <property type="match status" value="1"/>
</dbReference>
<keyword evidence="9" id="KW-0548">Nucleotidyltransferase</keyword>
<dbReference type="InterPro" id="IPR022312">
    <property type="entry name" value="DNA_pol_X"/>
</dbReference>
<keyword evidence="16" id="KW-0456">Lyase</keyword>
<evidence type="ECO:0000256" key="23">
    <source>
        <dbReference type="PIRSR" id="PIRSR622312-50"/>
    </source>
</evidence>
<dbReference type="InterPro" id="IPR029398">
    <property type="entry name" value="PolB_thumb"/>
</dbReference>
<dbReference type="Pfam" id="PF14716">
    <property type="entry name" value="HHH_8"/>
    <property type="match status" value="1"/>
</dbReference>
<evidence type="ECO:0000259" key="25">
    <source>
        <dbReference type="PROSITE" id="PS50172"/>
    </source>
</evidence>
<evidence type="ECO:0000256" key="24">
    <source>
        <dbReference type="SAM" id="MobiDB-lite"/>
    </source>
</evidence>
<evidence type="ECO:0000256" key="7">
    <source>
        <dbReference type="ARBA" id="ARBA00022634"/>
    </source>
</evidence>
<feature type="region of interest" description="Disordered" evidence="24">
    <location>
        <begin position="159"/>
        <end position="187"/>
    </location>
</feature>
<gene>
    <name evidence="26" type="ORF">BDQ12DRAFT_714349</name>
</gene>
<dbReference type="GO" id="GO:0005634">
    <property type="term" value="C:nucleus"/>
    <property type="evidence" value="ECO:0007669"/>
    <property type="project" value="TreeGrafter"/>
</dbReference>
<evidence type="ECO:0000256" key="17">
    <source>
        <dbReference type="ARBA" id="ARBA00035717"/>
    </source>
</evidence>
<feature type="region of interest" description="Disordered" evidence="24">
    <location>
        <begin position="206"/>
        <end position="236"/>
    </location>
</feature>
<dbReference type="GO" id="GO:0005737">
    <property type="term" value="C:cytoplasm"/>
    <property type="evidence" value="ECO:0007669"/>
    <property type="project" value="UniProtKB-SubCell"/>
</dbReference>
<dbReference type="STRING" id="68775.A0A5C3M4R6"/>
<dbReference type="PRINTS" id="PR00870">
    <property type="entry name" value="DNAPOLXBETA"/>
</dbReference>
<keyword evidence="13" id="KW-0239">DNA-directed DNA polymerase</keyword>
<dbReference type="SUPFAM" id="SSF81585">
    <property type="entry name" value="PsbU/PolX domain-like"/>
    <property type="match status" value="1"/>
</dbReference>
<organism evidence="26 27">
    <name type="scientific">Crucibulum laeve</name>
    <dbReference type="NCBI Taxonomy" id="68775"/>
    <lineage>
        <taxon>Eukaryota</taxon>
        <taxon>Fungi</taxon>
        <taxon>Dikarya</taxon>
        <taxon>Basidiomycota</taxon>
        <taxon>Agaricomycotina</taxon>
        <taxon>Agaricomycetes</taxon>
        <taxon>Agaricomycetidae</taxon>
        <taxon>Agaricales</taxon>
        <taxon>Agaricineae</taxon>
        <taxon>Nidulariaceae</taxon>
        <taxon>Crucibulum</taxon>
    </lineage>
</organism>
<evidence type="ECO:0000256" key="13">
    <source>
        <dbReference type="ARBA" id="ARBA00022932"/>
    </source>
</evidence>
<feature type="compositionally biased region" description="Polar residues" evidence="24">
    <location>
        <begin position="399"/>
        <end position="408"/>
    </location>
</feature>
<evidence type="ECO:0000256" key="10">
    <source>
        <dbReference type="ARBA" id="ARBA00022705"/>
    </source>
</evidence>
<evidence type="ECO:0000256" key="16">
    <source>
        <dbReference type="ARBA" id="ARBA00023239"/>
    </source>
</evidence>
<evidence type="ECO:0000256" key="3">
    <source>
        <dbReference type="ARBA" id="ARBA00012417"/>
    </source>
</evidence>
<evidence type="ECO:0000256" key="8">
    <source>
        <dbReference type="ARBA" id="ARBA00022679"/>
    </source>
</evidence>
<feature type="domain" description="BRCT" evidence="25">
    <location>
        <begin position="460"/>
        <end position="546"/>
    </location>
</feature>
<dbReference type="SMART" id="SM00278">
    <property type="entry name" value="HhH1"/>
    <property type="match status" value="2"/>
</dbReference>
<dbReference type="InterPro" id="IPR002008">
    <property type="entry name" value="DNA_pol_X_beta-like"/>
</dbReference>
<dbReference type="OrthoDB" id="205514at2759"/>
<keyword evidence="27" id="KW-1185">Reference proteome</keyword>
<comment type="function">
    <text evidence="21">Repair polymerase that plays a key role in base-excision repair. During this process, the damaged base is excised by specific DNA glycosylases, the DNA backbone is nicked at the abasic site by an apurinic/apyrimidic (AP) endonuclease, and POLB removes 5'-deoxyribose-phosphate from the preincised AP site acting as a 5'-deoxyribose-phosphate lyase (5'-dRP lyase); through its DNA polymerase activity, it adds one nucleotide to the 3' end of the arising single-nucleotide gap. Conducts 'gap-filling' DNA synthesis in a stepwise distributive fashion rather than in a processive fashion as for other DNA polymerases. It is also able to cleave sugar-phosphate bonds 3' to an intact AP site, acting as an AP lyase.</text>
</comment>
<dbReference type="Gene3D" id="1.10.150.20">
    <property type="entry name" value="5' to 3' exonuclease, C-terminal subdomain"/>
    <property type="match status" value="1"/>
</dbReference>
<protein>
    <recommendedName>
        <fullName evidence="5">DNA polymerase beta</fullName>
        <ecNumber evidence="3">2.7.7.7</ecNumber>
        <ecNumber evidence="4">4.2.99.18</ecNumber>
    </recommendedName>
    <alternativeName>
        <fullName evidence="17">5'-deoxyribose-phosphate lyase</fullName>
    </alternativeName>
    <alternativeName>
        <fullName evidence="18">AP lyase</fullName>
    </alternativeName>
</protein>
<comment type="catalytic activity">
    <reaction evidence="20">
        <text>a 5'-end 2'-deoxyribose-2'-deoxyribonucleotide-DNA = (2E,4S)-4-hydroxypenten-2-al-5-phosphate + a 5'-end 5'-phospho-2'-deoxyribonucleoside-DNA + H(+)</text>
        <dbReference type="Rhea" id="RHEA:76255"/>
        <dbReference type="Rhea" id="RHEA-COMP:13180"/>
        <dbReference type="Rhea" id="RHEA-COMP:18657"/>
        <dbReference type="ChEBI" id="CHEBI:15378"/>
        <dbReference type="ChEBI" id="CHEBI:136412"/>
        <dbReference type="ChEBI" id="CHEBI:195194"/>
        <dbReference type="ChEBI" id="CHEBI:195195"/>
    </reaction>
</comment>
<dbReference type="SUPFAM" id="SSF47802">
    <property type="entry name" value="DNA polymerase beta, N-terminal domain-like"/>
    <property type="match status" value="1"/>
</dbReference>
<feature type="region of interest" description="Disordered" evidence="24">
    <location>
        <begin position="37"/>
        <end position="132"/>
    </location>
</feature>
<evidence type="ECO:0000256" key="19">
    <source>
        <dbReference type="ARBA" id="ARBA00044632"/>
    </source>
</evidence>
<dbReference type="SUPFAM" id="SSF81301">
    <property type="entry name" value="Nucleotidyltransferase"/>
    <property type="match status" value="1"/>
</dbReference>
<feature type="compositionally biased region" description="Basic and acidic residues" evidence="24">
    <location>
        <begin position="669"/>
        <end position="678"/>
    </location>
</feature>
<evidence type="ECO:0000256" key="4">
    <source>
        <dbReference type="ARBA" id="ARBA00012720"/>
    </source>
</evidence>
<dbReference type="EMBL" id="ML213616">
    <property type="protein sequence ID" value="TFK36111.1"/>
    <property type="molecule type" value="Genomic_DNA"/>
</dbReference>
<dbReference type="GO" id="GO:0003887">
    <property type="term" value="F:DNA-directed DNA polymerase activity"/>
    <property type="evidence" value="ECO:0007669"/>
    <property type="project" value="UniProtKB-KW"/>
</dbReference>
<dbReference type="AlphaFoldDB" id="A0A5C3M4R6"/>
<feature type="compositionally biased region" description="Low complexity" evidence="24">
    <location>
        <begin position="285"/>
        <end position="296"/>
    </location>
</feature>
<dbReference type="Gene3D" id="3.30.210.10">
    <property type="entry name" value="DNA polymerase, thumb domain"/>
    <property type="match status" value="1"/>
</dbReference>
<keyword evidence="10" id="KW-0235">DNA replication</keyword>
<comment type="cofactor">
    <cofactor evidence="1">
        <name>Mg(2+)</name>
        <dbReference type="ChEBI" id="CHEBI:18420"/>
    </cofactor>
</comment>
<evidence type="ECO:0000313" key="26">
    <source>
        <dbReference type="EMBL" id="TFK36111.1"/>
    </source>
</evidence>
<dbReference type="InterPro" id="IPR028207">
    <property type="entry name" value="DNA_pol_B_palm_palm"/>
</dbReference>
<dbReference type="Gene3D" id="3.30.460.10">
    <property type="entry name" value="Beta Polymerase, domain 2"/>
    <property type="match status" value="1"/>
</dbReference>
<evidence type="ECO:0000256" key="20">
    <source>
        <dbReference type="ARBA" id="ARBA00044678"/>
    </source>
</evidence>
<reference evidence="26 27" key="1">
    <citation type="journal article" date="2019" name="Nat. Ecol. Evol.">
        <title>Megaphylogeny resolves global patterns of mushroom evolution.</title>
        <authorList>
            <person name="Varga T."/>
            <person name="Krizsan K."/>
            <person name="Foldi C."/>
            <person name="Dima B."/>
            <person name="Sanchez-Garcia M."/>
            <person name="Sanchez-Ramirez S."/>
            <person name="Szollosi G.J."/>
            <person name="Szarkandi J.G."/>
            <person name="Papp V."/>
            <person name="Albert L."/>
            <person name="Andreopoulos W."/>
            <person name="Angelini C."/>
            <person name="Antonin V."/>
            <person name="Barry K.W."/>
            <person name="Bougher N.L."/>
            <person name="Buchanan P."/>
            <person name="Buyck B."/>
            <person name="Bense V."/>
            <person name="Catcheside P."/>
            <person name="Chovatia M."/>
            <person name="Cooper J."/>
            <person name="Damon W."/>
            <person name="Desjardin D."/>
            <person name="Finy P."/>
            <person name="Geml J."/>
            <person name="Haridas S."/>
            <person name="Hughes K."/>
            <person name="Justo A."/>
            <person name="Karasinski D."/>
            <person name="Kautmanova I."/>
            <person name="Kiss B."/>
            <person name="Kocsube S."/>
            <person name="Kotiranta H."/>
            <person name="LaButti K.M."/>
            <person name="Lechner B.E."/>
            <person name="Liimatainen K."/>
            <person name="Lipzen A."/>
            <person name="Lukacs Z."/>
            <person name="Mihaltcheva S."/>
            <person name="Morgado L.N."/>
            <person name="Niskanen T."/>
            <person name="Noordeloos M.E."/>
            <person name="Ohm R.A."/>
            <person name="Ortiz-Santana B."/>
            <person name="Ovrebo C."/>
            <person name="Racz N."/>
            <person name="Riley R."/>
            <person name="Savchenko A."/>
            <person name="Shiryaev A."/>
            <person name="Soop K."/>
            <person name="Spirin V."/>
            <person name="Szebenyi C."/>
            <person name="Tomsovsky M."/>
            <person name="Tulloss R.E."/>
            <person name="Uehling J."/>
            <person name="Grigoriev I.V."/>
            <person name="Vagvolgyi C."/>
            <person name="Papp T."/>
            <person name="Martin F.M."/>
            <person name="Miettinen O."/>
            <person name="Hibbett D.S."/>
            <person name="Nagy L.G."/>
        </authorList>
    </citation>
    <scope>NUCLEOTIDE SEQUENCE [LARGE SCALE GENOMIC DNA]</scope>
    <source>
        <strain evidence="26 27">CBS 166.37</strain>
    </source>
</reference>
<comment type="subcellular location">
    <subcellularLocation>
        <location evidence="2">Cytoplasm</location>
    </subcellularLocation>
</comment>
<keyword evidence="8" id="KW-0808">Transferase</keyword>
<evidence type="ECO:0000256" key="5">
    <source>
        <dbReference type="ARBA" id="ARBA00020020"/>
    </source>
</evidence>
<evidence type="ECO:0000256" key="1">
    <source>
        <dbReference type="ARBA" id="ARBA00001946"/>
    </source>
</evidence>
<evidence type="ECO:0000256" key="15">
    <source>
        <dbReference type="ARBA" id="ARBA00023204"/>
    </source>
</evidence>
<keyword evidence="6" id="KW-0488">Methylation</keyword>
<feature type="region of interest" description="Disordered" evidence="24">
    <location>
        <begin position="665"/>
        <end position="688"/>
    </location>
</feature>
<dbReference type="PRINTS" id="PR00869">
    <property type="entry name" value="DNAPOLX"/>
</dbReference>
<dbReference type="FunFam" id="1.10.150.110:FF:000005">
    <property type="entry name" value="DNA polymerase POL4"/>
    <property type="match status" value="1"/>
</dbReference>
<feature type="compositionally biased region" description="Basic and acidic residues" evidence="24">
    <location>
        <begin position="159"/>
        <end position="176"/>
    </location>
</feature>
<comment type="catalytic activity">
    <reaction evidence="22">
        <text>DNA(n) + a 2'-deoxyribonucleoside 5'-triphosphate = DNA(n+1) + diphosphate</text>
        <dbReference type="Rhea" id="RHEA:22508"/>
        <dbReference type="Rhea" id="RHEA-COMP:17339"/>
        <dbReference type="Rhea" id="RHEA-COMP:17340"/>
        <dbReference type="ChEBI" id="CHEBI:33019"/>
        <dbReference type="ChEBI" id="CHEBI:61560"/>
        <dbReference type="ChEBI" id="CHEBI:173112"/>
        <dbReference type="EC" id="2.7.7.7"/>
    </reaction>
</comment>
<dbReference type="InterPro" id="IPR002054">
    <property type="entry name" value="DNA-dir_DNA_pol_X"/>
</dbReference>
<dbReference type="InterPro" id="IPR003583">
    <property type="entry name" value="Hlx-hairpin-Hlx_DNA-bd_motif"/>
</dbReference>
<dbReference type="InterPro" id="IPR010996">
    <property type="entry name" value="HHH_MUS81"/>
</dbReference>
<dbReference type="PANTHER" id="PTHR11276">
    <property type="entry name" value="DNA POLYMERASE TYPE-X FAMILY MEMBER"/>
    <property type="match status" value="1"/>
</dbReference>
<evidence type="ECO:0000256" key="12">
    <source>
        <dbReference type="ARBA" id="ARBA00022843"/>
    </source>
</evidence>
<dbReference type="GO" id="GO:0006303">
    <property type="term" value="P:double-strand break repair via nonhomologous end joining"/>
    <property type="evidence" value="ECO:0007669"/>
    <property type="project" value="TreeGrafter"/>
</dbReference>
<feature type="compositionally biased region" description="Basic and acidic residues" evidence="24">
    <location>
        <begin position="52"/>
        <end position="70"/>
    </location>
</feature>
<keyword evidence="7" id="KW-0237">DNA synthesis</keyword>
<dbReference type="Gene3D" id="1.10.150.110">
    <property type="entry name" value="DNA polymerase beta, N-terminal domain-like"/>
    <property type="match status" value="1"/>
</dbReference>
<evidence type="ECO:0000313" key="27">
    <source>
        <dbReference type="Proteomes" id="UP000308652"/>
    </source>
</evidence>
<proteinExistence type="predicted"/>
<feature type="region of interest" description="Disordered" evidence="24">
    <location>
        <begin position="329"/>
        <end position="433"/>
    </location>
</feature>
<dbReference type="Pfam" id="PF10391">
    <property type="entry name" value="DNA_pol_lambd_f"/>
    <property type="match status" value="1"/>
</dbReference>
<dbReference type="InterPro" id="IPR027421">
    <property type="entry name" value="DNA_pol_lamdba_lyase_dom_sf"/>
</dbReference>
<dbReference type="Pfam" id="PF14791">
    <property type="entry name" value="DNA_pol_B_thumb"/>
    <property type="match status" value="1"/>
</dbReference>
<feature type="region of interest" description="Disordered" evidence="24">
    <location>
        <begin position="273"/>
        <end position="317"/>
    </location>
</feature>
<dbReference type="InterPro" id="IPR043519">
    <property type="entry name" value="NT_sf"/>
</dbReference>
<dbReference type="SMART" id="SM00483">
    <property type="entry name" value="POLXc"/>
    <property type="match status" value="1"/>
</dbReference>
<evidence type="ECO:0000256" key="2">
    <source>
        <dbReference type="ARBA" id="ARBA00004496"/>
    </source>
</evidence>
<evidence type="ECO:0000256" key="9">
    <source>
        <dbReference type="ARBA" id="ARBA00022695"/>
    </source>
</evidence>
<evidence type="ECO:0000256" key="22">
    <source>
        <dbReference type="ARBA" id="ARBA00049244"/>
    </source>
</evidence>
<keyword evidence="12" id="KW-0832">Ubl conjugation</keyword>
<name>A0A5C3M4R6_9AGAR</name>
<evidence type="ECO:0000256" key="21">
    <source>
        <dbReference type="ARBA" id="ARBA00045548"/>
    </source>
</evidence>
<evidence type="ECO:0000256" key="18">
    <source>
        <dbReference type="ARBA" id="ARBA00035726"/>
    </source>
</evidence>
<dbReference type="EC" id="2.7.7.7" evidence="3"/>
<dbReference type="EC" id="4.2.99.18" evidence="4"/>
<dbReference type="InterPro" id="IPR001357">
    <property type="entry name" value="BRCT_dom"/>
</dbReference>
<sequence>MEAGFDLLAFFAEQDRHMNIPDEDIDSYLKRLNNKNGEIASCSSKSSPEPRTLGREAEKLNSRKDSELDRPSTSTHPQPSVAEELQDVDTSNKRKVSLQLESFVNEKRRSSNDNPFVMSKKGDTGTERTSSPLAIAELSGISRELDRVEYPKVALHKEFNSSPQMDHEKSLVHSPKELQLSEPSGNRIDSFSEIMDIQSFPVSTTNVSNALKRKTPPEKSIATPAKKRSLEKRTDTHVSLEQFSPISSFETSVKTSHKAPIIIAKRGEIELLPLTEPKPTRKNKLSAAKLKPSKSSRNVNAELDPPTSPIEDPSISFSTSVLPVNEHLHTEKAVPTGGSNLTSEVKGRLVSNAAAKRRDKVVKLGTKPQKTSAGVKAPFDESDIISISPSSSPGAQPSALPNASSKITGKSKKDAPVKPVKPKTTKGKKEKEPRYTYIQYAEKLERDAERVASGVAPKKRTRTALKGKHIYYVGGDMSTASESTKRRMDVIVKDGGTIAKVYDPSSVTHIVISGPELPVGTVLKALSIRRLSDIPHRIPTVVWNWVAHSGDDEECWMYARFAERIEAGIEPQKLKGKSKAKVQSYADVSNISDFTQDRKTMQRNGTLIPGTEDEAVHSKIAYASSFQMQSSDPENAKDSEDPLAEYCAEAKAERDTWWGRVGEVEDSDDGRTDDEQAFKHIGRPPKRGWTCDKNPGKPTKCVNEDIVDKLAELKQLHESKMGDGEHWRVYSYSKCIPAIRNHPKRIQSFSEARSIRGVGEKTALKIMEIIETGKLRRIGYEKTDDVKAMRLFQGIYGVGRSTAFKLYAAGCRTLEDVKAGKGGVKLSPAQEIGVRFYDDINDRMPREEAKAIFDLIKPIALSIDPKLFIEIMGSYRRGKADCGDIDILITRLPEDRKTHSGVLSHLLQELHAHGIITEDLALPEDPEDLEAIYRGLCKLPSEGARRRRIDFLTVPWQSRGAALLYYTGDDIFNRAMRLKANKLGYSLNQRGLFGNVVRDPHDSRVKPNTGTLVASETEQEIFRVLDVPWQEPHKRVRG</sequence>
<evidence type="ECO:0000256" key="6">
    <source>
        <dbReference type="ARBA" id="ARBA00022481"/>
    </source>
</evidence>
<dbReference type="Proteomes" id="UP000308652">
    <property type="component" value="Unassembled WGS sequence"/>
</dbReference>
<feature type="compositionally biased region" description="Low complexity" evidence="24">
    <location>
        <begin position="384"/>
        <end position="398"/>
    </location>
</feature>
<dbReference type="PROSITE" id="PS50172">
    <property type="entry name" value="BRCT"/>
    <property type="match status" value="1"/>
</dbReference>
<dbReference type="Pfam" id="PF14792">
    <property type="entry name" value="DNA_pol_B_palm"/>
    <property type="match status" value="1"/>
</dbReference>
<keyword evidence="14" id="KW-0915">Sodium</keyword>
<evidence type="ECO:0000256" key="14">
    <source>
        <dbReference type="ARBA" id="ARBA00023053"/>
    </source>
</evidence>
<feature type="active site" description="Nucleophile; Schiff-base intermediate with DNA; for 5'-dRP lyase activity" evidence="23">
    <location>
        <position position="765"/>
    </location>
</feature>
<keyword evidence="15" id="KW-0234">DNA repair</keyword>
<comment type="catalytic activity">
    <reaction evidence="19">
        <text>2'-deoxyribonucleotide-(2'-deoxyribose 5'-phosphate)-2'-deoxyribonucleotide-DNA = a 3'-end 2'-deoxyribonucleotide-(2,3-dehydro-2,3-deoxyribose 5'-phosphate)-DNA + a 5'-end 5'-phospho-2'-deoxyribonucleoside-DNA + H(+)</text>
        <dbReference type="Rhea" id="RHEA:66592"/>
        <dbReference type="Rhea" id="RHEA-COMP:13180"/>
        <dbReference type="Rhea" id="RHEA-COMP:16897"/>
        <dbReference type="Rhea" id="RHEA-COMP:17067"/>
        <dbReference type="ChEBI" id="CHEBI:15378"/>
        <dbReference type="ChEBI" id="CHEBI:136412"/>
        <dbReference type="ChEBI" id="CHEBI:157695"/>
        <dbReference type="ChEBI" id="CHEBI:167181"/>
        <dbReference type="EC" id="4.2.99.18"/>
    </reaction>
</comment>